<comment type="subcellular location">
    <subcellularLocation>
        <location evidence="2">Endoplasmic reticulum membrane</location>
        <topology evidence="2">Single-pass membrane protein</topology>
    </subcellularLocation>
</comment>
<evidence type="ECO:0000256" key="12">
    <source>
        <dbReference type="ARBA" id="ARBA00022989"/>
    </source>
</evidence>
<reference evidence="19" key="1">
    <citation type="submission" date="2025-08" db="UniProtKB">
        <authorList>
            <consortium name="Ensembl"/>
        </authorList>
    </citation>
    <scope>IDENTIFICATION</scope>
</reference>
<dbReference type="Proteomes" id="UP000694565">
    <property type="component" value="Unplaced"/>
</dbReference>
<feature type="region of interest" description="Disordered" evidence="17">
    <location>
        <begin position="1"/>
        <end position="25"/>
    </location>
</feature>
<evidence type="ECO:0000256" key="4">
    <source>
        <dbReference type="ARBA" id="ARBA00004991"/>
    </source>
</evidence>
<evidence type="ECO:0000256" key="17">
    <source>
        <dbReference type="SAM" id="MobiDB-lite"/>
    </source>
</evidence>
<reference evidence="19" key="2">
    <citation type="submission" date="2025-09" db="UniProtKB">
        <authorList>
            <consortium name="Ensembl"/>
        </authorList>
    </citation>
    <scope>IDENTIFICATION</scope>
</reference>
<dbReference type="PROSITE" id="PS00599">
    <property type="entry name" value="AA_TRANSFER_CLASS_2"/>
    <property type="match status" value="1"/>
</dbReference>
<comment type="pathway">
    <text evidence="3">Lipid metabolism; sphingolipid metabolism.</text>
</comment>
<evidence type="ECO:0000256" key="16">
    <source>
        <dbReference type="RuleBase" id="RU003693"/>
    </source>
</evidence>
<dbReference type="GeneTree" id="ENSGT00940000155786"/>
<dbReference type="InterPro" id="IPR015424">
    <property type="entry name" value="PyrdxlP-dep_Trfase"/>
</dbReference>
<dbReference type="GO" id="GO:0046513">
    <property type="term" value="P:ceramide biosynthetic process"/>
    <property type="evidence" value="ECO:0007669"/>
    <property type="project" value="TreeGrafter"/>
</dbReference>
<evidence type="ECO:0000313" key="20">
    <source>
        <dbReference type="Proteomes" id="UP000694565"/>
    </source>
</evidence>
<dbReference type="SUPFAM" id="SSF53383">
    <property type="entry name" value="PLP-dependent transferases"/>
    <property type="match status" value="1"/>
</dbReference>
<dbReference type="FunFam" id="3.90.1150.10:FF:000004">
    <property type="entry name" value="2-amino-3-ketobutyrate coenzyme A ligase"/>
    <property type="match status" value="1"/>
</dbReference>
<keyword evidence="14" id="KW-0472">Membrane</keyword>
<evidence type="ECO:0000256" key="10">
    <source>
        <dbReference type="ARBA" id="ARBA00022898"/>
    </source>
</evidence>
<sequence length="571" mass="63969">MTESPATKPADGEARPRVKNGLKPERNGLVKSLRRCHERQPKRHCHPEEEEVHAAALNGGLYNRPFLESFEETPMLVAVLTYMGYGILTVFGYLRDFLRHWKIERCHIAREKEEQKDFVPLYQDFENFYTRNLYMRIRDNWNRPICSVPGAKVDVIERASSDYNWTFNYTGRVVQEVINLGSYNYLGFAENTGPCATSAAEVTAKYGVGVASTRQEIGNLDGHEEMEKLVAKFLGVESAMAFGMGFATNSMNIPALAGKGCLILSDELNHASLVLGVRLSGSTIRVFKHNNMQNLEKLLREAIVHGQPRTHRPWKKILIVVEGIYSMEGSVVRLPEVIALKKRYRAYLYLDEAHSIGALGPRGRGVIDYFGLDPCDVDVMMGTFTKSFGAAGGYIAGKRELIEYLRSHSHSAVYATSMSPPVVEQIITSMKCIMGEDGTTIGLKRVQQLAGNVVYFRKRLQEMGFIIYGNEDSPVVPMMLYMPAKIGAFGREMLKRNIGVVVVGFPATPIIESRARFCISAAHTRDVLDRALSVISEVGDLLQLKYSRHKIHPSLTRTCTRTSTTDEPLLS</sequence>
<evidence type="ECO:0000256" key="7">
    <source>
        <dbReference type="ARBA" id="ARBA00022679"/>
    </source>
</evidence>
<dbReference type="GO" id="GO:0046512">
    <property type="term" value="P:sphingosine biosynthetic process"/>
    <property type="evidence" value="ECO:0007669"/>
    <property type="project" value="TreeGrafter"/>
</dbReference>
<comment type="cofactor">
    <cofactor evidence="1 16">
        <name>pyridoxal 5'-phosphate</name>
        <dbReference type="ChEBI" id="CHEBI:597326"/>
    </cofactor>
</comment>
<accession>A0A8C2ZAL7</accession>
<keyword evidence="20" id="KW-1185">Reference proteome</keyword>
<keyword evidence="7" id="KW-0808">Transferase</keyword>
<dbReference type="InterPro" id="IPR001917">
    <property type="entry name" value="Aminotrans_II_pyridoxalP_BS"/>
</dbReference>
<keyword evidence="10 16" id="KW-0663">Pyridoxal phosphate</keyword>
<keyword evidence="9" id="KW-0256">Endoplasmic reticulum</keyword>
<keyword evidence="8" id="KW-0812">Transmembrane</keyword>
<evidence type="ECO:0000256" key="15">
    <source>
        <dbReference type="ARBA" id="ARBA00023315"/>
    </source>
</evidence>
<dbReference type="InterPro" id="IPR004839">
    <property type="entry name" value="Aminotransferase_I/II_large"/>
</dbReference>
<evidence type="ECO:0000256" key="6">
    <source>
        <dbReference type="ARBA" id="ARBA00013220"/>
    </source>
</evidence>
<evidence type="ECO:0000313" key="19">
    <source>
        <dbReference type="Ensembl" id="ENSCLMP00005024530.1"/>
    </source>
</evidence>
<dbReference type="Gene3D" id="3.90.1150.10">
    <property type="entry name" value="Aspartate Aminotransferase, domain 1"/>
    <property type="match status" value="1"/>
</dbReference>
<proteinExistence type="inferred from homology"/>
<feature type="compositionally biased region" description="Basic and acidic residues" evidence="17">
    <location>
        <begin position="10"/>
        <end position="25"/>
    </location>
</feature>
<evidence type="ECO:0000256" key="8">
    <source>
        <dbReference type="ARBA" id="ARBA00022692"/>
    </source>
</evidence>
<evidence type="ECO:0000259" key="18">
    <source>
        <dbReference type="Pfam" id="PF00155"/>
    </source>
</evidence>
<organism evidence="19 20">
    <name type="scientific">Cyclopterus lumpus</name>
    <name type="common">Lumpsucker</name>
    <dbReference type="NCBI Taxonomy" id="8103"/>
    <lineage>
        <taxon>Eukaryota</taxon>
        <taxon>Metazoa</taxon>
        <taxon>Chordata</taxon>
        <taxon>Craniata</taxon>
        <taxon>Vertebrata</taxon>
        <taxon>Euteleostomi</taxon>
        <taxon>Actinopterygii</taxon>
        <taxon>Neopterygii</taxon>
        <taxon>Teleostei</taxon>
        <taxon>Neoteleostei</taxon>
        <taxon>Acanthomorphata</taxon>
        <taxon>Eupercaria</taxon>
        <taxon>Perciformes</taxon>
        <taxon>Cottioidei</taxon>
        <taxon>Cottales</taxon>
        <taxon>Cyclopteridae</taxon>
        <taxon>Cyclopterus</taxon>
    </lineage>
</organism>
<dbReference type="GO" id="GO:0017059">
    <property type="term" value="C:serine palmitoyltransferase complex"/>
    <property type="evidence" value="ECO:0007669"/>
    <property type="project" value="TreeGrafter"/>
</dbReference>
<keyword evidence="15" id="KW-0012">Acyltransferase</keyword>
<dbReference type="PANTHER" id="PTHR13693">
    <property type="entry name" value="CLASS II AMINOTRANSFERASE/8-AMINO-7-OXONONANOATE SYNTHASE"/>
    <property type="match status" value="1"/>
</dbReference>
<evidence type="ECO:0000256" key="1">
    <source>
        <dbReference type="ARBA" id="ARBA00001933"/>
    </source>
</evidence>
<dbReference type="InterPro" id="IPR050087">
    <property type="entry name" value="AON_synthase_class-II"/>
</dbReference>
<dbReference type="Gene3D" id="3.40.640.10">
    <property type="entry name" value="Type I PLP-dependent aspartate aminotransferase-like (Major domain)"/>
    <property type="match status" value="1"/>
</dbReference>
<dbReference type="GO" id="GO:0030170">
    <property type="term" value="F:pyridoxal phosphate binding"/>
    <property type="evidence" value="ECO:0007669"/>
    <property type="project" value="InterPro"/>
</dbReference>
<dbReference type="InterPro" id="IPR015422">
    <property type="entry name" value="PyrdxlP-dep_Trfase_small"/>
</dbReference>
<dbReference type="GO" id="GO:0005789">
    <property type="term" value="C:endoplasmic reticulum membrane"/>
    <property type="evidence" value="ECO:0007669"/>
    <property type="project" value="UniProtKB-SubCell"/>
</dbReference>
<name>A0A8C2ZAL7_CYCLU</name>
<dbReference type="Pfam" id="PF00155">
    <property type="entry name" value="Aminotran_1_2"/>
    <property type="match status" value="1"/>
</dbReference>
<dbReference type="Ensembl" id="ENSCLMT00005025645.1">
    <property type="protein sequence ID" value="ENSCLMP00005024530.1"/>
    <property type="gene ID" value="ENSCLMG00005011022.1"/>
</dbReference>
<evidence type="ECO:0000256" key="11">
    <source>
        <dbReference type="ARBA" id="ARBA00022919"/>
    </source>
</evidence>
<dbReference type="GO" id="GO:0004758">
    <property type="term" value="F:serine C-palmitoyltransferase activity"/>
    <property type="evidence" value="ECO:0007669"/>
    <property type="project" value="UniProtKB-EC"/>
</dbReference>
<keyword evidence="11" id="KW-0746">Sphingolipid metabolism</keyword>
<evidence type="ECO:0000256" key="14">
    <source>
        <dbReference type="ARBA" id="ARBA00023136"/>
    </source>
</evidence>
<keyword evidence="13" id="KW-0443">Lipid metabolism</keyword>
<dbReference type="CDD" id="cd06454">
    <property type="entry name" value="KBL_like"/>
    <property type="match status" value="1"/>
</dbReference>
<evidence type="ECO:0000256" key="9">
    <source>
        <dbReference type="ARBA" id="ARBA00022824"/>
    </source>
</evidence>
<evidence type="ECO:0000256" key="13">
    <source>
        <dbReference type="ARBA" id="ARBA00023098"/>
    </source>
</evidence>
<comment type="pathway">
    <text evidence="4">Sphingolipid metabolism.</text>
</comment>
<evidence type="ECO:0000256" key="2">
    <source>
        <dbReference type="ARBA" id="ARBA00004389"/>
    </source>
</evidence>
<dbReference type="InterPro" id="IPR015421">
    <property type="entry name" value="PyrdxlP-dep_Trfase_major"/>
</dbReference>
<dbReference type="EC" id="2.3.1.50" evidence="6"/>
<keyword evidence="12" id="KW-1133">Transmembrane helix</keyword>
<dbReference type="AlphaFoldDB" id="A0A8C2ZAL7"/>
<dbReference type="PANTHER" id="PTHR13693:SF79">
    <property type="entry name" value="SERINE PALMITOYLTRANSFERASE 2"/>
    <property type="match status" value="1"/>
</dbReference>
<evidence type="ECO:0000256" key="5">
    <source>
        <dbReference type="ARBA" id="ARBA00008392"/>
    </source>
</evidence>
<evidence type="ECO:0000256" key="3">
    <source>
        <dbReference type="ARBA" id="ARBA00004760"/>
    </source>
</evidence>
<feature type="domain" description="Aminotransferase class I/classII large" evidence="18">
    <location>
        <begin position="176"/>
        <end position="535"/>
    </location>
</feature>
<dbReference type="FunFam" id="3.40.640.10:FF:000047">
    <property type="entry name" value="serine palmitoyltransferase 2 isoform X1"/>
    <property type="match status" value="1"/>
</dbReference>
<comment type="similarity">
    <text evidence="5 16">Belongs to the class-II pyridoxal-phosphate-dependent aminotransferase family.</text>
</comment>
<protein>
    <recommendedName>
        <fullName evidence="6">serine C-palmitoyltransferase</fullName>
        <ecNumber evidence="6">2.3.1.50</ecNumber>
    </recommendedName>
</protein>